<dbReference type="PANTHER" id="PTHR44103:SF1">
    <property type="entry name" value="PROPROTEIN CONVERTASE P"/>
    <property type="match status" value="1"/>
</dbReference>
<dbReference type="SUPFAM" id="SSF69318">
    <property type="entry name" value="Integrin alpha N-terminal domain"/>
    <property type="match status" value="2"/>
</dbReference>
<dbReference type="PROSITE" id="PS51318">
    <property type="entry name" value="TAT"/>
    <property type="match status" value="1"/>
</dbReference>
<dbReference type="Pfam" id="PF13517">
    <property type="entry name" value="FG-GAP_3"/>
    <property type="match status" value="3"/>
</dbReference>
<evidence type="ECO:0000313" key="3">
    <source>
        <dbReference type="EMBL" id="MDA1388330.1"/>
    </source>
</evidence>
<dbReference type="Proteomes" id="UP001183604">
    <property type="component" value="Unassembled WGS sequence"/>
</dbReference>
<keyword evidence="1 2" id="KW-0732">Signal</keyword>
<dbReference type="Gene3D" id="2.130.10.130">
    <property type="entry name" value="Integrin alpha, N-terminal"/>
    <property type="match status" value="2"/>
</dbReference>
<keyword evidence="6" id="KW-1185">Reference proteome</keyword>
<gene>
    <name evidence="4" type="ORF">J2S69_002432</name>
    <name evidence="3" type="ORF">O2L01_25275</name>
</gene>
<evidence type="ECO:0000256" key="1">
    <source>
        <dbReference type="ARBA" id="ARBA00022729"/>
    </source>
</evidence>
<feature type="chain" id="PRO_5040782423" evidence="2">
    <location>
        <begin position="36"/>
        <end position="1208"/>
    </location>
</feature>
<proteinExistence type="predicted"/>
<dbReference type="InterPro" id="IPR013517">
    <property type="entry name" value="FG-GAP"/>
</dbReference>
<reference evidence="3" key="1">
    <citation type="submission" date="2022-12" db="EMBL/GenBank/DDBJ databases">
        <title>Gycomyces niveus sp.nov., a novel actinomycete isolated from soil in Shouguang.</title>
        <authorList>
            <person name="Yang X."/>
        </authorList>
    </citation>
    <scope>NUCLEOTIDE SEQUENCE</scope>
    <source>
        <strain evidence="3">DSM 44724</strain>
    </source>
</reference>
<dbReference type="EMBL" id="JAVDYD010000001">
    <property type="protein sequence ID" value="MDR7338713.1"/>
    <property type="molecule type" value="Genomic_DNA"/>
</dbReference>
<dbReference type="AlphaFoldDB" id="A0A9X3PN33"/>
<evidence type="ECO:0000256" key="2">
    <source>
        <dbReference type="SAM" id="SignalP"/>
    </source>
</evidence>
<dbReference type="EMBL" id="JAPZVQ010000027">
    <property type="protein sequence ID" value="MDA1388330.1"/>
    <property type="molecule type" value="Genomic_DNA"/>
</dbReference>
<reference evidence="4 6" key="2">
    <citation type="submission" date="2023-07" db="EMBL/GenBank/DDBJ databases">
        <title>Sequencing the genomes of 1000 actinobacteria strains.</title>
        <authorList>
            <person name="Klenk H.-P."/>
        </authorList>
    </citation>
    <scope>NUCLEOTIDE SEQUENCE [LARGE SCALE GENOMIC DNA]</scope>
    <source>
        <strain evidence="4 6">DSM 44724</strain>
    </source>
</reference>
<protein>
    <submittedName>
        <fullName evidence="3">VCBS repeat-containing protein</fullName>
    </submittedName>
</protein>
<feature type="signal peptide" evidence="2">
    <location>
        <begin position="1"/>
        <end position="35"/>
    </location>
</feature>
<dbReference type="InterPro" id="IPR006311">
    <property type="entry name" value="TAT_signal"/>
</dbReference>
<accession>A0A9X3PN33</accession>
<dbReference type="Proteomes" id="UP001145799">
    <property type="component" value="Unassembled WGS sequence"/>
</dbReference>
<comment type="caution">
    <text evidence="3">The sequence shown here is derived from an EMBL/GenBank/DDBJ whole genome shotgun (WGS) entry which is preliminary data.</text>
</comment>
<sequence length="1208" mass="127686">MNRTPSRGRFTKRTAAATAAAVGAALLTATGPAHAQETDIDCAALGERPRASGLEGALSAADQCQVEVRVTGRTMPYTTMYATPEGLLHLVQTVAPSQGYVDEPAVDTALEVWEGGLYPTYTPFAFSLRYDDTEMPLLRGDYGWLDWEGTVPVPSYSGTTAFYDELASGLDFSVDAGASSAELEFTAADADAWNALVAGLDLGSDFRFKVVDGGLVLADDVYEGVTEATSRFLLRDADGDLLQVAPAIGADGSFSLEFSAEALASAEFPVSLSTQWIQRNRYINEWLSTTSAEPDTSVYRGNAGLDEPYFQAAGMSGDAVVGTYCDALADSTCGTQYEAETFWRFSGQTVGSLGATGYTFDYPIVSAAFQVDIAEGTDCAAPELKVFRGGTSAFTTTTAWSSTGLERANTTAAGVCDGGTARYDVTGKLDRYNRFSRGFTSPVFGMTPGGTPAQFDGDSARLDIYLAAIGYRYVDPTEDCGRGLDTPAHLADDTPAYGGFLFDLWRPDLYDAELRWTTSIVDTDSSDTEYRSTSRAIVDGVNPVYSVEASAALADDHYYSGYGITSGVSDFGFQDGCWQVIDTSDPEFLSIEYNDGIPNHVGETDQISIRVDDSAFPSKEAYPTSLTVTCLGGDVCPATRSQTITQDTAVRFDLNLASTANPVVFTVSDMAGNTVASESVTILATRDNYDFTESGTTGQGVMMVDESTGHLLLLEGDGEGGLLDRADLGSGWAKMDVVMSGDLTGDGHADLLARDAKTGILYTYPGNGQSGLKTRIQVGAGWNGISLFTSADDFDQDGKIDLIAVGKSDGRLYLYPGKGNGTFGTRVFLDDGWNAFDGLSTLGDMDQDGRQDFLAHDGTTGKYYVYYGSSAAAFGSRKEIHPSLVGSSDSRRYQQATGVGDLDGDNVNDIIAVDARSGALVFHSLRPDGSSLSGPETIWEQPGPVRLPAVEADRAYDVDADGTSDLVARRSSNGTTYVYSGNGTGGFDGTVSAGTGLSGMNLIETAGDLNGDGFADLIARKTSDGTLWLVPGKSGGGLGSPVKIGTGWNGMSAIVSGHDFNGDGKVDVIAREKSTGYLWLYRGRGDGTVGSRVRVGSGWNGMREITAAGDLDHDGLADVVAIRSSDNCMYFYGGRADGTLKPGVKTSCNWVGYDMVASVGDFNGDGHGDWTARRKSDGALFLYRGNAAGGYASRVQIGTGWNSMNIIA</sequence>
<dbReference type="InterPro" id="IPR028994">
    <property type="entry name" value="Integrin_alpha_N"/>
</dbReference>
<evidence type="ECO:0000313" key="5">
    <source>
        <dbReference type="Proteomes" id="UP001145799"/>
    </source>
</evidence>
<dbReference type="RefSeq" id="WP_270124825.1">
    <property type="nucleotide sequence ID" value="NZ_BAAAOM010000004.1"/>
</dbReference>
<evidence type="ECO:0000313" key="4">
    <source>
        <dbReference type="EMBL" id="MDR7338713.1"/>
    </source>
</evidence>
<dbReference type="PANTHER" id="PTHR44103">
    <property type="entry name" value="PROPROTEIN CONVERTASE P"/>
    <property type="match status" value="1"/>
</dbReference>
<name>A0A9X3PN33_9ACTN</name>
<organism evidence="3 5">
    <name type="scientific">Glycomyces lechevalierae</name>
    <dbReference type="NCBI Taxonomy" id="256034"/>
    <lineage>
        <taxon>Bacteria</taxon>
        <taxon>Bacillati</taxon>
        <taxon>Actinomycetota</taxon>
        <taxon>Actinomycetes</taxon>
        <taxon>Glycomycetales</taxon>
        <taxon>Glycomycetaceae</taxon>
        <taxon>Glycomyces</taxon>
    </lineage>
</organism>
<evidence type="ECO:0000313" key="6">
    <source>
        <dbReference type="Proteomes" id="UP001183604"/>
    </source>
</evidence>